<evidence type="ECO:0000256" key="5">
    <source>
        <dbReference type="PIRNR" id="PIRNR017888"/>
    </source>
</evidence>
<evidence type="ECO:0000313" key="6">
    <source>
        <dbReference type="EMBL" id="EGD77564.1"/>
    </source>
</evidence>
<keyword evidence="5" id="KW-0963">Cytoplasm</keyword>
<dbReference type="GO" id="GO:0005737">
    <property type="term" value="C:cytoplasm"/>
    <property type="evidence" value="ECO:0007669"/>
    <property type="project" value="UniProtKB-SubCell"/>
</dbReference>
<keyword evidence="2 5" id="KW-0507">mRNA processing</keyword>
<dbReference type="SUPFAM" id="SSF55811">
    <property type="entry name" value="Nudix"/>
    <property type="match status" value="1"/>
</dbReference>
<evidence type="ECO:0000313" key="7">
    <source>
        <dbReference type="Proteomes" id="UP000007799"/>
    </source>
</evidence>
<dbReference type="PIRSF" id="PIRSF017888">
    <property type="entry name" value="CPSF-25"/>
    <property type="match status" value="1"/>
</dbReference>
<dbReference type="eggNOG" id="KOG1689">
    <property type="taxonomic scope" value="Eukaryota"/>
</dbReference>
<keyword evidence="4 5" id="KW-0539">Nucleus</keyword>
<dbReference type="PANTHER" id="PTHR13047">
    <property type="entry name" value="PRE-MRNA CLEAVAGE FACTOR IM, 25KD SUBUNIT"/>
    <property type="match status" value="1"/>
</dbReference>
<dbReference type="KEGG" id="sre:PTSG_08662"/>
<dbReference type="GO" id="GO:0031124">
    <property type="term" value="P:mRNA 3'-end processing"/>
    <property type="evidence" value="ECO:0007669"/>
    <property type="project" value="InterPro"/>
</dbReference>
<dbReference type="InterPro" id="IPR016706">
    <property type="entry name" value="Cleav_polyA_spec_factor_su5"/>
</dbReference>
<dbReference type="GO" id="GO:0005849">
    <property type="term" value="C:mRNA cleavage factor complex"/>
    <property type="evidence" value="ECO:0007669"/>
    <property type="project" value="UniProtKB-UniRule"/>
</dbReference>
<name>F2UKB5_SALR5</name>
<dbReference type="FunCoup" id="F2UKB5">
    <property type="interactions" value="1943"/>
</dbReference>
<comment type="similarity">
    <text evidence="1 5">Belongs to the Nudix hydrolase family. CPSF5 subfamily.</text>
</comment>
<evidence type="ECO:0000256" key="4">
    <source>
        <dbReference type="ARBA" id="ARBA00023242"/>
    </source>
</evidence>
<comment type="function">
    <text evidence="5">Component of the cleavage factor Im (CFIm) complex that functions as an activator of the pre-mRNA 3'-end cleavage and polyadenylation processing required for the maturation of pre-mRNA into functional mRNAs. CFIm contributes to the recruitment of multiprotein complexes on specific sequences on the pre-mRNA 3'-end, so called cleavage and polyadenylation signals (pA signals). Most pre-mRNAs contain multiple pA signals, resulting in alternative cleavage and polyadenylation (APA) producing mRNAs with variable 3'-end formation. The CFIm complex acts as a key regulator of cleavage and polyadenylation site choice during APA through its binding to 5'-UGUA-3' elements localized in the 3'-untranslated region (UTR) for a huge number of pre-mRNAs.</text>
</comment>
<comment type="subunit">
    <text evidence="5">Homodimer (via N- and C-terminus); binds RNA as homodimer. Component of the cleavage factor Im (CFIm) complex.</text>
</comment>
<dbReference type="InterPro" id="IPR015797">
    <property type="entry name" value="NUDIX_hydrolase-like_dom_sf"/>
</dbReference>
<sequence>MAFQHRHVDIFPNSNYKILKDDSKTEPKSAMDEKLMALMHKFNETGLVETMQLVMLVEQHGHPHVLLLQPHPKFSLLPHTEIKPDETSKETVHRILQEQFQVAEPALNQFRIVDLAAVWWRPHFEQPTYPYQPPHVTKPKERIQVVLVQMPESCDFVVPGNGNVRAVPLIELYDNKESFGQLIATLPQTLSRYDVEMHKDDFS</sequence>
<dbReference type="RefSeq" id="XP_004990452.1">
    <property type="nucleotide sequence ID" value="XM_004990395.1"/>
</dbReference>
<dbReference type="STRING" id="946362.F2UKB5"/>
<reference evidence="6" key="1">
    <citation type="submission" date="2009-08" db="EMBL/GenBank/DDBJ databases">
        <title>Annotation of Salpingoeca rosetta.</title>
        <authorList>
            <consortium name="The Broad Institute Genome Sequencing Platform"/>
            <person name="Russ C."/>
            <person name="Cuomo C."/>
            <person name="Burger G."/>
            <person name="Gray M.W."/>
            <person name="Holland P.W.H."/>
            <person name="King N."/>
            <person name="Lang F.B.F."/>
            <person name="Roger A.J."/>
            <person name="Ruiz-Trillo I."/>
            <person name="Young S.K."/>
            <person name="Zeng Q."/>
            <person name="Gargeya S."/>
            <person name="Alvarado L."/>
            <person name="Berlin A."/>
            <person name="Chapman S.B."/>
            <person name="Chen Z."/>
            <person name="Freedman E."/>
            <person name="Gellesch M."/>
            <person name="Goldberg J."/>
            <person name="Griggs A."/>
            <person name="Gujja S."/>
            <person name="Heilman E."/>
            <person name="Heiman D."/>
            <person name="Howarth C."/>
            <person name="Mehta T."/>
            <person name="Neiman D."/>
            <person name="Pearson M."/>
            <person name="Roberts A."/>
            <person name="Saif S."/>
            <person name="Shea T."/>
            <person name="Shenoy N."/>
            <person name="Sisk P."/>
            <person name="Stolte C."/>
            <person name="Sykes S."/>
            <person name="White J."/>
            <person name="Yandava C."/>
            <person name="Haas B."/>
            <person name="Nusbaum C."/>
            <person name="Birren B."/>
        </authorList>
    </citation>
    <scope>NUCLEOTIDE SEQUENCE [LARGE SCALE GENOMIC DNA]</scope>
    <source>
        <strain evidence="6">ATCC 50818</strain>
    </source>
</reference>
<keyword evidence="7" id="KW-1185">Reference proteome</keyword>
<dbReference type="Pfam" id="PF13869">
    <property type="entry name" value="NUDIX_2"/>
    <property type="match status" value="1"/>
</dbReference>
<dbReference type="GeneID" id="16071008"/>
<proteinExistence type="inferred from homology"/>
<dbReference type="AlphaFoldDB" id="F2UKB5"/>
<dbReference type="OrthoDB" id="277288at2759"/>
<dbReference type="EMBL" id="GL832978">
    <property type="protein sequence ID" value="EGD77564.1"/>
    <property type="molecule type" value="Genomic_DNA"/>
</dbReference>
<dbReference type="OMA" id="NDEWEIG"/>
<comment type="subcellular location">
    <subcellularLocation>
        <location evidence="5">Nucleus</location>
    </subcellularLocation>
    <subcellularLocation>
        <location evidence="5">Cytoplasm</location>
    </subcellularLocation>
</comment>
<protein>
    <recommendedName>
        <fullName evidence="5">Cleavage and polyadenylation specificity factor subunit 5</fullName>
    </recommendedName>
</protein>
<evidence type="ECO:0000256" key="3">
    <source>
        <dbReference type="ARBA" id="ARBA00022884"/>
    </source>
</evidence>
<dbReference type="GO" id="GO:0003729">
    <property type="term" value="F:mRNA binding"/>
    <property type="evidence" value="ECO:0007669"/>
    <property type="project" value="UniProtKB-UniRule"/>
</dbReference>
<evidence type="ECO:0000256" key="1">
    <source>
        <dbReference type="ARBA" id="ARBA00009710"/>
    </source>
</evidence>
<accession>F2UKB5</accession>
<dbReference type="CDD" id="cd18871">
    <property type="entry name" value="NUDIX_Cfim25_Nudt21"/>
    <property type="match status" value="1"/>
</dbReference>
<dbReference type="Proteomes" id="UP000007799">
    <property type="component" value="Unassembled WGS sequence"/>
</dbReference>
<organism evidence="7">
    <name type="scientific">Salpingoeca rosetta (strain ATCC 50818 / BSB-021)</name>
    <dbReference type="NCBI Taxonomy" id="946362"/>
    <lineage>
        <taxon>Eukaryota</taxon>
        <taxon>Choanoflagellata</taxon>
        <taxon>Craspedida</taxon>
        <taxon>Salpingoecidae</taxon>
        <taxon>Salpingoeca</taxon>
    </lineage>
</organism>
<dbReference type="InParanoid" id="F2UKB5"/>
<keyword evidence="3 5" id="KW-0694">RNA-binding</keyword>
<gene>
    <name evidence="6" type="ORF">PTSG_08662</name>
</gene>
<dbReference type="Gene3D" id="3.90.79.10">
    <property type="entry name" value="Nucleoside Triphosphate Pyrophosphohydrolase"/>
    <property type="match status" value="1"/>
</dbReference>
<evidence type="ECO:0000256" key="2">
    <source>
        <dbReference type="ARBA" id="ARBA00022664"/>
    </source>
</evidence>